<gene>
    <name evidence="1" type="ORF">PoMZ_00433</name>
</gene>
<dbReference type="Proteomes" id="UP000294847">
    <property type="component" value="Chromosome 2"/>
</dbReference>
<dbReference type="EMBL" id="CP034205">
    <property type="protein sequence ID" value="QBZ55534.1"/>
    <property type="molecule type" value="Genomic_DNA"/>
</dbReference>
<evidence type="ECO:0000313" key="1">
    <source>
        <dbReference type="EMBL" id="QBZ55534.1"/>
    </source>
</evidence>
<name>A0A4P7N673_PYROR</name>
<reference evidence="1 2" key="1">
    <citation type="journal article" date="2019" name="Mol. Biol. Evol.">
        <title>Blast fungal genomes show frequent chromosomal changes, gene gains and losses, and effector gene turnover.</title>
        <authorList>
            <person name="Gomez Luciano L.B."/>
            <person name="Jason Tsai I."/>
            <person name="Chuma I."/>
            <person name="Tosa Y."/>
            <person name="Chen Y.H."/>
            <person name="Li J.Y."/>
            <person name="Li M.Y."/>
            <person name="Jade Lu M.Y."/>
            <person name="Nakayashiki H."/>
            <person name="Li W.H."/>
        </authorList>
    </citation>
    <scope>NUCLEOTIDE SEQUENCE [LARGE SCALE GENOMIC DNA]</scope>
    <source>
        <strain evidence="1">MZ5-1-6</strain>
    </source>
</reference>
<organism evidence="1 2">
    <name type="scientific">Pyricularia oryzae</name>
    <name type="common">Rice blast fungus</name>
    <name type="synonym">Magnaporthe oryzae</name>
    <dbReference type="NCBI Taxonomy" id="318829"/>
    <lineage>
        <taxon>Eukaryota</taxon>
        <taxon>Fungi</taxon>
        <taxon>Dikarya</taxon>
        <taxon>Ascomycota</taxon>
        <taxon>Pezizomycotina</taxon>
        <taxon>Sordariomycetes</taxon>
        <taxon>Sordariomycetidae</taxon>
        <taxon>Magnaporthales</taxon>
        <taxon>Pyriculariaceae</taxon>
        <taxon>Pyricularia</taxon>
    </lineage>
</organism>
<proteinExistence type="predicted"/>
<dbReference type="AlphaFoldDB" id="A0A4P7N673"/>
<evidence type="ECO:0000313" key="2">
    <source>
        <dbReference type="Proteomes" id="UP000294847"/>
    </source>
</evidence>
<accession>A0A4P7N673</accession>
<sequence>MNKTIERSVPYPSSLVVRVAARSAARNKVGLSWVFRWILVQAKRWFLPVELKDLPAHGDKKGNESQKKVKRLARLESVCRCGSQFTNETQKDDRVTLATALNAAPRTRLKSLFGTPYLKILLIRVDSGGGWAIRILGIDLTVTYSYYNIHVLAFCGQEAPAVYRPTRGEVSNFKLVLLVKGRTKVLAPFCSMRE</sequence>
<protein>
    <submittedName>
        <fullName evidence="1">Uncharacterized protein</fullName>
    </submittedName>
</protein>